<dbReference type="Gene3D" id="2.30.230.10">
    <property type="entry name" value="Lipovitellin, beta-sheet shell regions, chain A"/>
    <property type="match status" value="2"/>
</dbReference>
<feature type="domain" description="Vitellogenin" evidence="3">
    <location>
        <begin position="52"/>
        <end position="184"/>
    </location>
</feature>
<dbReference type="Proteomes" id="UP000036403">
    <property type="component" value="Unassembled WGS sequence"/>
</dbReference>
<evidence type="ECO:0000313" key="4">
    <source>
        <dbReference type="EMBL" id="KMQ93811.1"/>
    </source>
</evidence>
<evidence type="ECO:0000313" key="5">
    <source>
        <dbReference type="Proteomes" id="UP000036403"/>
    </source>
</evidence>
<dbReference type="Pfam" id="PF01347">
    <property type="entry name" value="Vitellogenin_N"/>
    <property type="match status" value="1"/>
</dbReference>
<sequence length="482" mass="55791">MLVTILPFFLAANVTIDDQQSKWAIYGPECTYDVLVNMSLANIVHENDNFCSMIATELKCRPKGQDTLNCRFQNSRIKRPDSKDSRCSNARDFVPTRYKFVGEEPFEIRFNPRGIENLIVHRSIPRWRLDMIKVIVSQLNIGFEMQESRNRFTIMENSTMGHCEVDIKITRGDSNFEEDDDFAEKSDNFEIEYLSSDEFARSVVERLRVEKARQPKRYYFHESHYDLKGQIHILYSIGGCNEDGEQIANYATSPEYKSKIEANRFCQIFNARAASVIVNDTSIWTFGPKYSYDLNMTYIMKTDPQEPVETMTLISELKCRPKAADNLFCHLQNSTIVNIGKNRNTTREVETEQMFEIKFNERGVEGLIIEPPSRMEVVNILRKIANQFSVGVDWRKIERISQAGEWQFMARENSSMGNCATVYKITRGELKTNTVEEEHIDFRLIVLPMTDDAISNLSIEKSRIACINPPRYVDFSSGILKM</sequence>
<dbReference type="InterPro" id="IPR015819">
    <property type="entry name" value="Lipid_transp_b-sht_shell"/>
</dbReference>
<protein>
    <recommendedName>
        <fullName evidence="3">Vitellogenin domain-containing protein</fullName>
    </recommendedName>
</protein>
<reference evidence="4 5" key="1">
    <citation type="submission" date="2015-04" db="EMBL/GenBank/DDBJ databases">
        <title>Lasius niger genome sequencing.</title>
        <authorList>
            <person name="Konorov E.A."/>
            <person name="Nikitin M.A."/>
            <person name="Kirill M.V."/>
            <person name="Chang P."/>
        </authorList>
    </citation>
    <scope>NUCLEOTIDE SEQUENCE [LARGE SCALE GENOMIC DNA]</scope>
    <source>
        <tissue evidence="4">Whole</tissue>
    </source>
</reference>
<dbReference type="SUPFAM" id="SSF56968">
    <property type="entry name" value="Lipovitellin-phosvitin complex, beta-sheet shell regions"/>
    <property type="match status" value="2"/>
</dbReference>
<keyword evidence="5" id="KW-1185">Reference proteome</keyword>
<accession>A0A0J7KU47</accession>
<dbReference type="GO" id="GO:0005319">
    <property type="term" value="F:lipid transporter activity"/>
    <property type="evidence" value="ECO:0007669"/>
    <property type="project" value="InterPro"/>
</dbReference>
<dbReference type="PaxDb" id="67767-A0A0J7KU47"/>
<feature type="signal peptide" evidence="2">
    <location>
        <begin position="1"/>
        <end position="16"/>
    </location>
</feature>
<proteinExistence type="predicted"/>
<dbReference type="InterPro" id="IPR001747">
    <property type="entry name" value="Vitellogenin_N"/>
</dbReference>
<keyword evidence="1 2" id="KW-0732">Signal</keyword>
<dbReference type="InterPro" id="IPR015816">
    <property type="entry name" value="Vitellinogen_b-sht_N"/>
</dbReference>
<feature type="chain" id="PRO_5005290530" description="Vitellogenin domain-containing protein" evidence="2">
    <location>
        <begin position="17"/>
        <end position="482"/>
    </location>
</feature>
<dbReference type="OrthoDB" id="7699294at2759"/>
<organism evidence="4 5">
    <name type="scientific">Lasius niger</name>
    <name type="common">Black garden ant</name>
    <dbReference type="NCBI Taxonomy" id="67767"/>
    <lineage>
        <taxon>Eukaryota</taxon>
        <taxon>Metazoa</taxon>
        <taxon>Ecdysozoa</taxon>
        <taxon>Arthropoda</taxon>
        <taxon>Hexapoda</taxon>
        <taxon>Insecta</taxon>
        <taxon>Pterygota</taxon>
        <taxon>Neoptera</taxon>
        <taxon>Endopterygota</taxon>
        <taxon>Hymenoptera</taxon>
        <taxon>Apocrita</taxon>
        <taxon>Aculeata</taxon>
        <taxon>Formicoidea</taxon>
        <taxon>Formicidae</taxon>
        <taxon>Formicinae</taxon>
        <taxon>Lasius</taxon>
        <taxon>Lasius</taxon>
    </lineage>
</organism>
<feature type="non-terminal residue" evidence="4">
    <location>
        <position position="482"/>
    </location>
</feature>
<evidence type="ECO:0000256" key="1">
    <source>
        <dbReference type="ARBA" id="ARBA00022729"/>
    </source>
</evidence>
<dbReference type="STRING" id="67767.A0A0J7KU47"/>
<dbReference type="AlphaFoldDB" id="A0A0J7KU47"/>
<dbReference type="EMBL" id="LBMM01003205">
    <property type="protein sequence ID" value="KMQ93811.1"/>
    <property type="molecule type" value="Genomic_DNA"/>
</dbReference>
<gene>
    <name evidence="4" type="ORF">RF55_6063</name>
</gene>
<comment type="caution">
    <text evidence="4">The sequence shown here is derived from an EMBL/GenBank/DDBJ whole genome shotgun (WGS) entry which is preliminary data.</text>
</comment>
<evidence type="ECO:0000256" key="2">
    <source>
        <dbReference type="SAM" id="SignalP"/>
    </source>
</evidence>
<evidence type="ECO:0000259" key="3">
    <source>
        <dbReference type="Pfam" id="PF01347"/>
    </source>
</evidence>
<name>A0A0J7KU47_LASNI</name>